<keyword evidence="1" id="KW-1133">Transmembrane helix</keyword>
<evidence type="ECO:0000313" key="4">
    <source>
        <dbReference type="Proteomes" id="UP000033607"/>
    </source>
</evidence>
<dbReference type="Proteomes" id="UP000033607">
    <property type="component" value="Unassembled WGS sequence"/>
</dbReference>
<dbReference type="EMBL" id="LATL02000279">
    <property type="protein sequence ID" value="KMW70061.1"/>
    <property type="molecule type" value="Genomic_DNA"/>
</dbReference>
<feature type="transmembrane region" description="Helical" evidence="1">
    <location>
        <begin position="7"/>
        <end position="28"/>
    </location>
</feature>
<evidence type="ECO:0000313" key="3">
    <source>
        <dbReference type="EMBL" id="KMW70061.1"/>
    </source>
</evidence>
<proteinExistence type="predicted"/>
<dbReference type="EMBL" id="LATL02000359">
    <property type="protein sequence ID" value="KKD35696.1"/>
    <property type="molecule type" value="Genomic_DNA"/>
</dbReference>
<accession>A0A0F5Y9V0</accession>
<protein>
    <submittedName>
        <fullName evidence="2">Uncharacterized protein</fullName>
    </submittedName>
</protein>
<dbReference type="RefSeq" id="WP_046281130.1">
    <property type="nucleotide sequence ID" value="NZ_LATL02000279.1"/>
</dbReference>
<evidence type="ECO:0000313" key="2">
    <source>
        <dbReference type="EMBL" id="KKD35696.1"/>
    </source>
</evidence>
<reference evidence="2 4" key="1">
    <citation type="submission" date="2015-06" db="EMBL/GenBank/DDBJ databases">
        <title>Draft genome assembly of filamentous brackish cyanobacterium Limnoraphis robusta strain CS-951.</title>
        <authorList>
            <person name="Willis A."/>
            <person name="Parks M."/>
            <person name="Burford M.A."/>
        </authorList>
    </citation>
    <scope>NUCLEOTIDE SEQUENCE [LARGE SCALE GENOMIC DNA]</scope>
    <source>
        <strain evidence="2 4">CS-951</strain>
    </source>
</reference>
<comment type="caution">
    <text evidence="2">The sequence shown here is derived from an EMBL/GenBank/DDBJ whole genome shotgun (WGS) entry which is preliminary data.</text>
</comment>
<dbReference type="OrthoDB" id="458695at2"/>
<organism evidence="2 4">
    <name type="scientific">Limnoraphis robusta CS-951</name>
    <dbReference type="NCBI Taxonomy" id="1637645"/>
    <lineage>
        <taxon>Bacteria</taxon>
        <taxon>Bacillati</taxon>
        <taxon>Cyanobacteriota</taxon>
        <taxon>Cyanophyceae</taxon>
        <taxon>Oscillatoriophycideae</taxon>
        <taxon>Oscillatoriales</taxon>
        <taxon>Sirenicapillariaceae</taxon>
        <taxon>Limnoraphis</taxon>
    </lineage>
</organism>
<sequence>MQLIKLITASLLIPIGLFCLLTIATGLINPDASVHSKISIAIGGLILGLPALGIGGWLLWDSSYQSRQKIENRSRRIHSIFFHLLVQNQGKITPSDLVRFTHLSPQEAEKFILSKAIELQGTWEKTPEGETIYYFELK</sequence>
<feature type="transmembrane region" description="Helical" evidence="1">
    <location>
        <begin position="40"/>
        <end position="60"/>
    </location>
</feature>
<gene>
    <name evidence="2" type="ORF">WN50_24030</name>
    <name evidence="3" type="ORF">WN50_38240</name>
</gene>
<name>A0A0F5Y9V0_9CYAN</name>
<dbReference type="AlphaFoldDB" id="A0A0F5Y9V0"/>
<keyword evidence="1" id="KW-0812">Transmembrane</keyword>
<keyword evidence="1" id="KW-0472">Membrane</keyword>
<evidence type="ECO:0000256" key="1">
    <source>
        <dbReference type="SAM" id="Phobius"/>
    </source>
</evidence>